<evidence type="ECO:0000313" key="6">
    <source>
        <dbReference type="Proteomes" id="UP001250932"/>
    </source>
</evidence>
<protein>
    <submittedName>
        <fullName evidence="5">THUMP domain-containing protein</fullName>
    </submittedName>
</protein>
<dbReference type="PANTHER" id="PTHR47313">
    <property type="entry name" value="RIBOSOMAL RNA LARGE SUBUNIT METHYLTRANSFERASE K/L"/>
    <property type="match status" value="1"/>
</dbReference>
<dbReference type="Gene3D" id="3.40.50.150">
    <property type="entry name" value="Vaccinia Virus protein VP39"/>
    <property type="match status" value="1"/>
</dbReference>
<feature type="domain" description="THUMP" evidence="4">
    <location>
        <begin position="48"/>
        <end position="159"/>
    </location>
</feature>
<sequence>MTLPRLSTFFAPCPRGLEAVLCNELTQLQALQPGPLKGGVRFRGPFDLCYRVNLHSRIASRVLWALSEGSYQNEHDIYEAALNLPWPSWFSVRNRIKVHVSAHHSPLPSLEFVTLRIKDAICDHFRKTIGKRPDVDTQAPDMSIYAYLDEKTFTFYLDTTGEPLFKRGYRKVQGSSPLRENLAAGILNLAGWTPGQVLLDPMCGSGTFLLEAAQMAANIAPGINRSFAFEKILHFDEKTWTALRKENQVAQQPIPSDTLFGFDYHPEAVKSAKTNVNAAGFGDCISIQQADILEIQPPAPEGWLITNPPYGVRSGQDMNLDEWYPLLGDALKRHFPGWRTFFFTADFGLPKRIRLSAARRTPLYNGALECRLFEYPIVHGSHRSHPTPATISP</sequence>
<evidence type="ECO:0000259" key="4">
    <source>
        <dbReference type="PROSITE" id="PS51165"/>
    </source>
</evidence>
<reference evidence="5 6" key="1">
    <citation type="journal article" date="2023" name="ISME J.">
        <title>Cultivation and genomic characterization of novel and ubiquitous marine nitrite-oxidizing bacteria from the Nitrospirales.</title>
        <authorList>
            <person name="Mueller A.J."/>
            <person name="Daebeler A."/>
            <person name="Herbold C.W."/>
            <person name="Kirkegaard R.H."/>
            <person name="Daims H."/>
        </authorList>
    </citation>
    <scope>NUCLEOTIDE SEQUENCE [LARGE SCALE GENOMIC DNA]</scope>
    <source>
        <strain evidence="5 6">EB</strain>
    </source>
</reference>
<dbReference type="Pfam" id="PF02926">
    <property type="entry name" value="THUMP"/>
    <property type="match status" value="1"/>
</dbReference>
<keyword evidence="3" id="KW-0694">RNA-binding</keyword>
<dbReference type="Proteomes" id="UP001250932">
    <property type="component" value="Unassembled WGS sequence"/>
</dbReference>
<accession>A0ABU3K5F1</accession>
<dbReference type="PROSITE" id="PS00092">
    <property type="entry name" value="N6_MTASE"/>
    <property type="match status" value="1"/>
</dbReference>
<keyword evidence="1" id="KW-0489">Methyltransferase</keyword>
<evidence type="ECO:0000256" key="3">
    <source>
        <dbReference type="PROSITE-ProRule" id="PRU00529"/>
    </source>
</evidence>
<evidence type="ECO:0000313" key="5">
    <source>
        <dbReference type="EMBL" id="MDT7041598.1"/>
    </source>
</evidence>
<organism evidence="5 6">
    <name type="scientific">Candidatus Nitronereus thalassa</name>
    <dbReference type="NCBI Taxonomy" id="3020898"/>
    <lineage>
        <taxon>Bacteria</taxon>
        <taxon>Pseudomonadati</taxon>
        <taxon>Nitrospirota</taxon>
        <taxon>Nitrospiria</taxon>
        <taxon>Nitrospirales</taxon>
        <taxon>Nitrospiraceae</taxon>
        <taxon>Candidatus Nitronereus</taxon>
    </lineage>
</organism>
<gene>
    <name evidence="5" type="ORF">PPG34_04500</name>
</gene>
<dbReference type="InterPro" id="IPR004114">
    <property type="entry name" value="THUMP_dom"/>
</dbReference>
<dbReference type="Pfam" id="PF01170">
    <property type="entry name" value="UPF0020"/>
    <property type="match status" value="1"/>
</dbReference>
<dbReference type="InterPro" id="IPR053943">
    <property type="entry name" value="RlmKL-like_Mtase_CS"/>
</dbReference>
<dbReference type="InterPro" id="IPR054170">
    <property type="entry name" value="RlmL_1st"/>
</dbReference>
<dbReference type="InterPro" id="IPR002052">
    <property type="entry name" value="DNA_methylase_N6_adenine_CS"/>
</dbReference>
<dbReference type="PROSITE" id="PS51165">
    <property type="entry name" value="THUMP"/>
    <property type="match status" value="1"/>
</dbReference>
<dbReference type="Gene3D" id="3.30.2130.30">
    <property type="match status" value="1"/>
</dbReference>
<dbReference type="InterPro" id="IPR000241">
    <property type="entry name" value="RlmKL-like_Mtase"/>
</dbReference>
<keyword evidence="2" id="KW-0808">Transferase</keyword>
<dbReference type="EMBL" id="JAQOUE010000001">
    <property type="protein sequence ID" value="MDT7041598.1"/>
    <property type="molecule type" value="Genomic_DNA"/>
</dbReference>
<proteinExistence type="predicted"/>
<dbReference type="CDD" id="cd11715">
    <property type="entry name" value="THUMP_AdoMetMT"/>
    <property type="match status" value="1"/>
</dbReference>
<dbReference type="InterPro" id="IPR029063">
    <property type="entry name" value="SAM-dependent_MTases_sf"/>
</dbReference>
<dbReference type="PROSITE" id="PS01261">
    <property type="entry name" value="UPF0020"/>
    <property type="match status" value="1"/>
</dbReference>
<evidence type="ECO:0000256" key="2">
    <source>
        <dbReference type="ARBA" id="ARBA00022679"/>
    </source>
</evidence>
<name>A0ABU3K5F1_9BACT</name>
<dbReference type="PANTHER" id="PTHR47313:SF1">
    <property type="entry name" value="RIBOSOMAL RNA LARGE SUBUNIT METHYLTRANSFERASE K_L"/>
    <property type="match status" value="1"/>
</dbReference>
<dbReference type="SMART" id="SM00981">
    <property type="entry name" value="THUMP"/>
    <property type="match status" value="1"/>
</dbReference>
<evidence type="ECO:0000256" key="1">
    <source>
        <dbReference type="ARBA" id="ARBA00022603"/>
    </source>
</evidence>
<comment type="caution">
    <text evidence="5">The sequence shown here is derived from an EMBL/GenBank/DDBJ whole genome shotgun (WGS) entry which is preliminary data.</text>
</comment>
<keyword evidence="6" id="KW-1185">Reference proteome</keyword>
<dbReference type="PRINTS" id="PR00507">
    <property type="entry name" value="N12N6MTFRASE"/>
</dbReference>
<dbReference type="Pfam" id="PF22020">
    <property type="entry name" value="RlmL_1st"/>
    <property type="match status" value="1"/>
</dbReference>
<dbReference type="SUPFAM" id="SSF53335">
    <property type="entry name" value="S-adenosyl-L-methionine-dependent methyltransferases"/>
    <property type="match status" value="1"/>
</dbReference>
<dbReference type="RefSeq" id="WP_313831947.1">
    <property type="nucleotide sequence ID" value="NZ_JAQOUE010000001.1"/>
</dbReference>